<evidence type="ECO:0000313" key="4">
    <source>
        <dbReference type="Proteomes" id="UP000291981"/>
    </source>
</evidence>
<dbReference type="OrthoDB" id="9801841at2"/>
<evidence type="ECO:0000313" key="3">
    <source>
        <dbReference type="EMBL" id="TAI47342.1"/>
    </source>
</evidence>
<dbReference type="InterPro" id="IPR001932">
    <property type="entry name" value="PPM-type_phosphatase-like_dom"/>
</dbReference>
<evidence type="ECO:0000256" key="1">
    <source>
        <dbReference type="SAM" id="MobiDB-lite"/>
    </source>
</evidence>
<keyword evidence="4" id="KW-1185">Reference proteome</keyword>
<dbReference type="AlphaFoldDB" id="A0A4Q8QAK0"/>
<protein>
    <submittedName>
        <fullName evidence="3">Serine/threonine-protein phosphatase</fullName>
    </submittedName>
</protein>
<name>A0A4Q8QAK0_9FLAO</name>
<dbReference type="PROSITE" id="PS51746">
    <property type="entry name" value="PPM_2"/>
    <property type="match status" value="1"/>
</dbReference>
<dbReference type="RefSeq" id="WP_130614065.1">
    <property type="nucleotide sequence ID" value="NZ_SGIU01000002.1"/>
</dbReference>
<reference evidence="3 4" key="1">
    <citation type="submission" date="2019-02" db="EMBL/GenBank/DDBJ databases">
        <title>Draft genome sequence of Muricauda sp. 176CP4-71.</title>
        <authorList>
            <person name="Park J.-S."/>
        </authorList>
    </citation>
    <scope>NUCLEOTIDE SEQUENCE [LARGE SCALE GENOMIC DNA]</scope>
    <source>
        <strain evidence="3 4">176CP4-71</strain>
    </source>
</reference>
<dbReference type="Pfam" id="PF13672">
    <property type="entry name" value="PP2C_2"/>
    <property type="match status" value="1"/>
</dbReference>
<dbReference type="Gene3D" id="3.60.40.10">
    <property type="entry name" value="PPM-type phosphatase domain"/>
    <property type="match status" value="1"/>
</dbReference>
<dbReference type="SMART" id="SM00331">
    <property type="entry name" value="PP2C_SIG"/>
    <property type="match status" value="1"/>
</dbReference>
<accession>A0A4Q8QAK0</accession>
<comment type="caution">
    <text evidence="3">The sequence shown here is derived from an EMBL/GenBank/DDBJ whole genome shotgun (WGS) entry which is preliminary data.</text>
</comment>
<dbReference type="CDD" id="cd00143">
    <property type="entry name" value="PP2Cc"/>
    <property type="match status" value="1"/>
</dbReference>
<gene>
    <name evidence="3" type="ORF">EW142_11725</name>
</gene>
<feature type="region of interest" description="Disordered" evidence="1">
    <location>
        <begin position="1"/>
        <end position="21"/>
    </location>
</feature>
<dbReference type="SMART" id="SM00332">
    <property type="entry name" value="PP2Cc"/>
    <property type="match status" value="1"/>
</dbReference>
<dbReference type="InterPro" id="IPR036457">
    <property type="entry name" value="PPM-type-like_dom_sf"/>
</dbReference>
<feature type="domain" description="PPM-type phosphatase" evidence="2">
    <location>
        <begin position="4"/>
        <end position="244"/>
    </location>
</feature>
<sequence length="247" mass="27834">MKLFMPASCHQTGKRSNNEDAIFPEAPTEENRLFLVCDGVGGNAKGEVASSLVCEGFSSLFETRPIMSVNEASYLSKGLVFVEEQFEDYIAHNPKSHGMATTLALLWLSDSENKALIGWVGDSRVYHIRNGEILFQTRDHSVVQDLLEMGEITEEEAKTHPKRNVITRAINGLNPTRIDQEVISELKPNDFFLVCSDGLLESVNSENIGLWFKEDCTPIEIKKRILDDIRDKAQDNYSMFILKLMDT</sequence>
<organism evidence="3 4">
    <name type="scientific">Flagellimonas allohymeniacidonis</name>
    <dbReference type="NCBI Taxonomy" id="2517819"/>
    <lineage>
        <taxon>Bacteria</taxon>
        <taxon>Pseudomonadati</taxon>
        <taxon>Bacteroidota</taxon>
        <taxon>Flavobacteriia</taxon>
        <taxon>Flavobacteriales</taxon>
        <taxon>Flavobacteriaceae</taxon>
        <taxon>Flagellimonas</taxon>
    </lineage>
</organism>
<dbReference type="SUPFAM" id="SSF81606">
    <property type="entry name" value="PP2C-like"/>
    <property type="match status" value="1"/>
</dbReference>
<proteinExistence type="predicted"/>
<evidence type="ECO:0000259" key="2">
    <source>
        <dbReference type="PROSITE" id="PS51746"/>
    </source>
</evidence>
<dbReference type="Proteomes" id="UP000291981">
    <property type="component" value="Unassembled WGS sequence"/>
</dbReference>
<dbReference type="EMBL" id="SGIU01000002">
    <property type="protein sequence ID" value="TAI47342.1"/>
    <property type="molecule type" value="Genomic_DNA"/>
</dbReference>